<keyword evidence="2" id="KW-1185">Reference proteome</keyword>
<dbReference type="AlphaFoldDB" id="A0A3N5CJT5"/>
<organism evidence="1 2">
    <name type="scientific">Abyssicoccus albus</name>
    <dbReference type="NCBI Taxonomy" id="1817405"/>
    <lineage>
        <taxon>Bacteria</taxon>
        <taxon>Bacillati</taxon>
        <taxon>Bacillota</taxon>
        <taxon>Bacilli</taxon>
        <taxon>Bacillales</taxon>
        <taxon>Abyssicoccaceae</taxon>
    </lineage>
</organism>
<dbReference type="Gene3D" id="1.20.120.1450">
    <property type="match status" value="1"/>
</dbReference>
<comment type="caution">
    <text evidence="1">The sequence shown here is derived from an EMBL/GenBank/DDBJ whole genome shotgun (WGS) entry which is preliminary data.</text>
</comment>
<dbReference type="EMBL" id="RKRK01000002">
    <property type="protein sequence ID" value="RPF58031.1"/>
    <property type="molecule type" value="Genomic_DNA"/>
</dbReference>
<name>A0A3N5CJT5_9BACL</name>
<gene>
    <name evidence="1" type="ORF">EDD62_0669</name>
</gene>
<sequence>MITYKDKMINNDHLHKKDIAEIIERYQYSTLKKANDFNDVSIFDVIETSQDSEDHIMAVLYIDFAMKIMDHIEQHSVKEKAYFILIADLFNALYYKHISKVNNAQLFNILNDKIMDYNQHLYHFRSSNNDDEKLYQYIKYNKLRMQFIDTLSIDQEIFNRYLSESYKN</sequence>
<reference evidence="1 2" key="1">
    <citation type="submission" date="2018-11" db="EMBL/GenBank/DDBJ databases">
        <title>Genomic Encyclopedia of Type Strains, Phase IV (KMG-IV): sequencing the most valuable type-strain genomes for metagenomic binning, comparative biology and taxonomic classification.</title>
        <authorList>
            <person name="Goeker M."/>
        </authorList>
    </citation>
    <scope>NUCLEOTIDE SEQUENCE [LARGE SCALE GENOMIC DNA]</scope>
    <source>
        <strain evidence="1 2">DSM 29158</strain>
    </source>
</reference>
<evidence type="ECO:0000313" key="1">
    <source>
        <dbReference type="EMBL" id="RPF58031.1"/>
    </source>
</evidence>
<proteinExistence type="predicted"/>
<dbReference type="Proteomes" id="UP000277108">
    <property type="component" value="Unassembled WGS sequence"/>
</dbReference>
<evidence type="ECO:0000313" key="2">
    <source>
        <dbReference type="Proteomes" id="UP000277108"/>
    </source>
</evidence>
<accession>A0A3N5CJT5</accession>
<dbReference type="RefSeq" id="WP_123807527.1">
    <property type="nucleotide sequence ID" value="NZ_RKRK01000002.1"/>
</dbReference>
<protein>
    <submittedName>
        <fullName evidence="1">Uncharacterized protein</fullName>
    </submittedName>
</protein>